<feature type="non-terminal residue" evidence="7">
    <location>
        <position position="1"/>
    </location>
</feature>
<feature type="signal peptide" evidence="6">
    <location>
        <begin position="1"/>
        <end position="17"/>
    </location>
</feature>
<dbReference type="Pfam" id="PF12115">
    <property type="entry name" value="Salp15"/>
    <property type="match status" value="1"/>
</dbReference>
<comment type="similarity">
    <text evidence="5">Belongs to the salp15 family.</text>
</comment>
<evidence type="ECO:0000313" key="7">
    <source>
        <dbReference type="EMBL" id="JAA72526.1"/>
    </source>
</evidence>
<accession>A0A0K8RN97</accession>
<feature type="chain" id="PRO_5005518475" evidence="6">
    <location>
        <begin position="18"/>
        <end position="116"/>
    </location>
</feature>
<evidence type="ECO:0000256" key="4">
    <source>
        <dbReference type="ARBA" id="ARBA00023180"/>
    </source>
</evidence>
<dbReference type="AlphaFoldDB" id="A0A0K8RN97"/>
<evidence type="ECO:0000256" key="2">
    <source>
        <dbReference type="ARBA" id="ARBA00022525"/>
    </source>
</evidence>
<proteinExistence type="evidence at transcript level"/>
<name>A0A0K8RN97_IXORI</name>
<evidence type="ECO:0000256" key="6">
    <source>
        <dbReference type="SAM" id="SignalP"/>
    </source>
</evidence>
<sequence>SCPFLVVLLAASGYLHAQTPKQNADACSPGLGNHITNVCSSYGAKFTEFSECTYTCRKPASEGQTYWTKHSLPDGLPCGKCRQCCLGICTPIEMDFKTRLSVKSCVLKVKRTRTKG</sequence>
<keyword evidence="2" id="KW-0964">Secreted</keyword>
<evidence type="ECO:0000256" key="1">
    <source>
        <dbReference type="ARBA" id="ARBA00004613"/>
    </source>
</evidence>
<protein>
    <submittedName>
        <fullName evidence="7">Putative ixostatin</fullName>
    </submittedName>
</protein>
<dbReference type="GO" id="GO:0005576">
    <property type="term" value="C:extracellular region"/>
    <property type="evidence" value="ECO:0007669"/>
    <property type="project" value="UniProtKB-SubCell"/>
</dbReference>
<evidence type="ECO:0000256" key="5">
    <source>
        <dbReference type="ARBA" id="ARBA00034321"/>
    </source>
</evidence>
<keyword evidence="4" id="KW-0325">Glycoprotein</keyword>
<dbReference type="EMBL" id="GADI01001282">
    <property type="protein sequence ID" value="JAA72526.1"/>
    <property type="molecule type" value="mRNA"/>
</dbReference>
<evidence type="ECO:0000256" key="3">
    <source>
        <dbReference type="ARBA" id="ARBA00022729"/>
    </source>
</evidence>
<dbReference type="InterPro" id="IPR021971">
    <property type="entry name" value="Salp15"/>
</dbReference>
<comment type="subcellular location">
    <subcellularLocation>
        <location evidence="1">Secreted</location>
    </subcellularLocation>
</comment>
<organism evidence="7">
    <name type="scientific">Ixodes ricinus</name>
    <name type="common">Common tick</name>
    <name type="synonym">Acarus ricinus</name>
    <dbReference type="NCBI Taxonomy" id="34613"/>
    <lineage>
        <taxon>Eukaryota</taxon>
        <taxon>Metazoa</taxon>
        <taxon>Ecdysozoa</taxon>
        <taxon>Arthropoda</taxon>
        <taxon>Chelicerata</taxon>
        <taxon>Arachnida</taxon>
        <taxon>Acari</taxon>
        <taxon>Parasitiformes</taxon>
        <taxon>Ixodida</taxon>
        <taxon>Ixodoidea</taxon>
        <taxon>Ixodidae</taxon>
        <taxon>Ixodinae</taxon>
        <taxon>Ixodes</taxon>
    </lineage>
</organism>
<keyword evidence="3 6" id="KW-0732">Signal</keyword>
<reference evidence="7" key="1">
    <citation type="submission" date="2012-12" db="EMBL/GenBank/DDBJ databases">
        <title>Identification and characterization of a phenylalanine ammonia-lyase gene family in Isatis indigotica Fort.</title>
        <authorList>
            <person name="Liu Q."/>
            <person name="Chen J."/>
            <person name="Zhou X."/>
            <person name="Di P."/>
            <person name="Xiao Y."/>
            <person name="Xuan H."/>
            <person name="Zhang L."/>
            <person name="Chen W."/>
        </authorList>
    </citation>
    <scope>NUCLEOTIDE SEQUENCE</scope>
    <source>
        <tissue evidence="7">Salivary gland</tissue>
    </source>
</reference>